<keyword evidence="4" id="KW-0456">Lyase</keyword>
<dbReference type="InterPro" id="IPR006913">
    <property type="entry name" value="CENP-V/GFA"/>
</dbReference>
<comment type="similarity">
    <text evidence="1">Belongs to the Gfa family.</text>
</comment>
<evidence type="ECO:0000256" key="1">
    <source>
        <dbReference type="ARBA" id="ARBA00005495"/>
    </source>
</evidence>
<keyword evidence="2" id="KW-0479">Metal-binding</keyword>
<comment type="caution">
    <text evidence="6">The sequence shown here is derived from an EMBL/GenBank/DDBJ whole genome shotgun (WGS) entry which is preliminary data.</text>
</comment>
<dbReference type="Proteomes" id="UP001178148">
    <property type="component" value="Unassembled WGS sequence"/>
</dbReference>
<sequence>MLNIRAIYYNSINESLYVYQSRSHPIYHSETNCLCGAVKIIAEEVNPKFTVCHCRSCRTWGGSSFFAVKCGTRVKIEGEDKVKMYESSSWASRGFCAECGTHLFYKFKASGEYNIPVGLFQNLKGLEMDMQYFSDMRPSYYCFTNTTKEMTTAEVMAYFSAKV</sequence>
<gene>
    <name evidence="6" type="ORF">QS748_07330</name>
</gene>
<dbReference type="Pfam" id="PF04828">
    <property type="entry name" value="GFA"/>
    <property type="match status" value="1"/>
</dbReference>
<feature type="domain" description="CENP-V/GFA" evidence="5">
    <location>
        <begin position="27"/>
        <end position="142"/>
    </location>
</feature>
<dbReference type="GO" id="GO:0016846">
    <property type="term" value="F:carbon-sulfur lyase activity"/>
    <property type="evidence" value="ECO:0007669"/>
    <property type="project" value="InterPro"/>
</dbReference>
<protein>
    <submittedName>
        <fullName evidence="6">GFA family protein</fullName>
    </submittedName>
</protein>
<evidence type="ECO:0000313" key="7">
    <source>
        <dbReference type="Proteomes" id="UP001178148"/>
    </source>
</evidence>
<evidence type="ECO:0000256" key="3">
    <source>
        <dbReference type="ARBA" id="ARBA00022833"/>
    </source>
</evidence>
<reference evidence="6 7" key="1">
    <citation type="journal article" date="2023" name="bioRxiv">
        <title>An intranuclear bacterial parasite of deep-sea mussels expresses apoptosis inhibitors acquired from its host.</title>
        <authorList>
            <person name="Gonzalez Porras M.A."/>
            <person name="Assie A."/>
            <person name="Tietjen M."/>
            <person name="Violette M."/>
            <person name="Kleiner M."/>
            <person name="Gruber-Vodicka H."/>
            <person name="Dubilier N."/>
            <person name="Leisch N."/>
        </authorList>
    </citation>
    <scope>NUCLEOTIDE SEQUENCE [LARGE SCALE GENOMIC DNA]</scope>
    <source>
        <strain evidence="6">IAP13</strain>
    </source>
</reference>
<accession>A0AA90NLR8</accession>
<dbReference type="AlphaFoldDB" id="A0AA90NLR8"/>
<dbReference type="InterPro" id="IPR011057">
    <property type="entry name" value="Mss4-like_sf"/>
</dbReference>
<dbReference type="GO" id="GO:0046872">
    <property type="term" value="F:metal ion binding"/>
    <property type="evidence" value="ECO:0007669"/>
    <property type="project" value="UniProtKB-KW"/>
</dbReference>
<dbReference type="Gene3D" id="3.90.1590.10">
    <property type="entry name" value="glutathione-dependent formaldehyde- activating enzyme (gfa)"/>
    <property type="match status" value="1"/>
</dbReference>
<name>A0AA90NLR8_9GAMM</name>
<evidence type="ECO:0000256" key="2">
    <source>
        <dbReference type="ARBA" id="ARBA00022723"/>
    </source>
</evidence>
<organism evidence="6 7">
    <name type="scientific">Candidatus Endonucleibacter bathymodioli</name>
    <dbReference type="NCBI Taxonomy" id="539814"/>
    <lineage>
        <taxon>Bacteria</taxon>
        <taxon>Pseudomonadati</taxon>
        <taxon>Pseudomonadota</taxon>
        <taxon>Gammaproteobacteria</taxon>
        <taxon>Oceanospirillales</taxon>
        <taxon>Endozoicomonadaceae</taxon>
        <taxon>Candidatus Endonucleibacter</taxon>
    </lineage>
</organism>
<evidence type="ECO:0000256" key="4">
    <source>
        <dbReference type="ARBA" id="ARBA00023239"/>
    </source>
</evidence>
<evidence type="ECO:0000259" key="5">
    <source>
        <dbReference type="PROSITE" id="PS51891"/>
    </source>
</evidence>
<dbReference type="PANTHER" id="PTHR33337:SF40">
    <property type="entry name" value="CENP-V_GFA DOMAIN-CONTAINING PROTEIN-RELATED"/>
    <property type="match status" value="1"/>
</dbReference>
<dbReference type="PANTHER" id="PTHR33337">
    <property type="entry name" value="GFA DOMAIN-CONTAINING PROTEIN"/>
    <property type="match status" value="1"/>
</dbReference>
<dbReference type="SUPFAM" id="SSF51316">
    <property type="entry name" value="Mss4-like"/>
    <property type="match status" value="1"/>
</dbReference>
<keyword evidence="3" id="KW-0862">Zinc</keyword>
<dbReference type="EMBL" id="JASXSV010000009">
    <property type="protein sequence ID" value="MDP0589000.1"/>
    <property type="molecule type" value="Genomic_DNA"/>
</dbReference>
<proteinExistence type="inferred from homology"/>
<keyword evidence="7" id="KW-1185">Reference proteome</keyword>
<evidence type="ECO:0000313" key="6">
    <source>
        <dbReference type="EMBL" id="MDP0589000.1"/>
    </source>
</evidence>
<dbReference type="PROSITE" id="PS51891">
    <property type="entry name" value="CENP_V_GFA"/>
    <property type="match status" value="1"/>
</dbReference>